<evidence type="ECO:0000256" key="4">
    <source>
        <dbReference type="SAM" id="MobiDB-lite"/>
    </source>
</evidence>
<evidence type="ECO:0000313" key="7">
    <source>
        <dbReference type="EMBL" id="KAL3661646.1"/>
    </source>
</evidence>
<evidence type="ECO:0000313" key="8">
    <source>
        <dbReference type="Proteomes" id="UP001632037"/>
    </source>
</evidence>
<dbReference type="InterPro" id="IPR014756">
    <property type="entry name" value="Ig_E-set"/>
</dbReference>
<dbReference type="Gene3D" id="2.130.10.30">
    <property type="entry name" value="Regulator of chromosome condensation 1/beta-lactamase-inhibitor protein II"/>
    <property type="match status" value="2"/>
</dbReference>
<evidence type="ECO:0000259" key="6">
    <source>
        <dbReference type="Pfam" id="PF25390"/>
    </source>
</evidence>
<dbReference type="PROSITE" id="PS00626">
    <property type="entry name" value="RCC1_2"/>
    <property type="match status" value="2"/>
</dbReference>
<evidence type="ECO:0008006" key="9">
    <source>
        <dbReference type="Google" id="ProtNLM"/>
    </source>
</evidence>
<dbReference type="InterPro" id="IPR013783">
    <property type="entry name" value="Ig-like_fold"/>
</dbReference>
<dbReference type="InterPro" id="IPR002909">
    <property type="entry name" value="IPT_dom"/>
</dbReference>
<evidence type="ECO:0000256" key="1">
    <source>
        <dbReference type="ARBA" id="ARBA00022658"/>
    </source>
</evidence>
<sequence>MALSSDPPRAVAPQGIEGNLGILYVCGELTDGKIAIVDKLLGRKVRGICGAYDRLLSLVDAWELEWSIDNDIEEESIESQLVAEGLQDVKVHHVAVGKNHRVAISLDGQLFSWGRPGTVLPSSELGHRYGTSNAQNYYRVKTPGPEVEDRKKRFTKSAPPSSHKTTITATGTPHRVVAASDLFFTHVSCGQHHSAAVTDTGDIYTWGRNFEGQLGHHFKTLPKQVNSVVNGICAWPKYVGFFLEKPRAVSVCCGNTFTAVLLADGSVYLLGGGSLRPESKNSHSSSNHLILEKGKNGEPFVAVACGFEHILAVTSAGALFSWGLNTFGQLGHGGQTGRGQTEVKGGKALPGAVECENAVRWTKIFAGGSYSAAISTENQLFTWGNGSHGKLGHGKSSGKCHNCEFVPRCVAHLKHTVVGSVVCADRNLFAFAPTQISGIFPLCGEHTGGYELGIKGSGFWSSDNVTVRFVPLTDGRLLRGTLGSFCEDTGEIVCQTPKFRLSGEYAVEVSMNGKHFTSNGRVFTVFKRPQVASVSVYDARFDGGEEFTVSLCGNLPEICRRPIVRFVRCRIDVASGQLVAVDTEPEVAVGAFDERPESADEEEETEYDPSDITDRLLRLTAPALPAQGEGIAPFTLEISYDGGRGFVPVCVDPTLESQKHGDEENVVDRSRKSEDLAPASPHVLWVHDAQLVRVSPNSFLTSDLPVTITLELQNLLPLEVTQLIVAVEADLKTTNASATLAIDRIEGDFLTCTLPPLAEWQSSPKAPNSQAEWWKVYVKTGFMAQMRVSMNSGRTFLPAQLQLGGRSTSTAAEIFGFQAPGRLLSVFPNVGMVPGGTQVSVAGDFFHFDTQDAAVKLQWREKSAVVPAVCLRPEESIGTGDISRRVVFRTPSLPFPDDSATAAAMAEGMVLGTREDVQVFVSLDGKHFTDAGLSFVYCAVPELTGISPQEAEPGIKMVLTVDKAIATPAACVKLETTESAISLVVPVEIDEVARTAEFTLPELPISTEESVQVLLSLNGQEFTDGVANPTNGVEVSFRYKISAAE</sequence>
<feature type="repeat" description="RCC1" evidence="3">
    <location>
        <begin position="378"/>
        <end position="434"/>
    </location>
</feature>
<dbReference type="PRINTS" id="PR00633">
    <property type="entry name" value="RCCNDNSATION"/>
</dbReference>
<dbReference type="Pfam" id="PF25390">
    <property type="entry name" value="WD40_RLD"/>
    <property type="match status" value="1"/>
</dbReference>
<dbReference type="InterPro" id="IPR000408">
    <property type="entry name" value="Reg_chr_condens"/>
</dbReference>
<dbReference type="EMBL" id="JBIMZQ010000035">
    <property type="protein sequence ID" value="KAL3661646.1"/>
    <property type="molecule type" value="Genomic_DNA"/>
</dbReference>
<protein>
    <recommendedName>
        <fullName evidence="9">IPT/TIG domain-containing protein</fullName>
    </recommendedName>
</protein>
<feature type="domain" description="IPT/TIG" evidence="5">
    <location>
        <begin position="435"/>
        <end position="524"/>
    </location>
</feature>
<dbReference type="Pfam" id="PF01833">
    <property type="entry name" value="TIG"/>
    <property type="match status" value="1"/>
</dbReference>
<organism evidence="7 8">
    <name type="scientific">Phytophthora oleae</name>
    <dbReference type="NCBI Taxonomy" id="2107226"/>
    <lineage>
        <taxon>Eukaryota</taxon>
        <taxon>Sar</taxon>
        <taxon>Stramenopiles</taxon>
        <taxon>Oomycota</taxon>
        <taxon>Peronosporomycetes</taxon>
        <taxon>Peronosporales</taxon>
        <taxon>Peronosporaceae</taxon>
        <taxon>Phytophthora</taxon>
    </lineage>
</organism>
<evidence type="ECO:0000256" key="3">
    <source>
        <dbReference type="PROSITE-ProRule" id="PRU00235"/>
    </source>
</evidence>
<proteinExistence type="predicted"/>
<keyword evidence="1" id="KW-0344">Guanine-nucleotide releasing factor</keyword>
<feature type="region of interest" description="Disordered" evidence="4">
    <location>
        <begin position="148"/>
        <end position="168"/>
    </location>
</feature>
<feature type="repeat" description="RCC1" evidence="3">
    <location>
        <begin position="317"/>
        <end position="377"/>
    </location>
</feature>
<feature type="compositionally biased region" description="Polar residues" evidence="4">
    <location>
        <begin position="158"/>
        <end position="168"/>
    </location>
</feature>
<feature type="repeat" description="RCC1" evidence="3">
    <location>
        <begin position="201"/>
        <end position="264"/>
    </location>
</feature>
<reference evidence="7 8" key="1">
    <citation type="submission" date="2024-09" db="EMBL/GenBank/DDBJ databases">
        <title>Genome sequencing and assembly of Phytophthora oleae, isolate VK10A, causative agent of rot of olive drupes.</title>
        <authorList>
            <person name="Conti Taguali S."/>
            <person name="Riolo M."/>
            <person name="La Spada F."/>
            <person name="Cacciola S.O."/>
            <person name="Dionisio G."/>
        </authorList>
    </citation>
    <scope>NUCLEOTIDE SEQUENCE [LARGE SCALE GENOMIC DNA]</scope>
    <source>
        <strain evidence="7 8">VK10A</strain>
    </source>
</reference>
<dbReference type="AlphaFoldDB" id="A0ABD3F7I8"/>
<dbReference type="PANTHER" id="PTHR45982">
    <property type="entry name" value="REGULATOR OF CHROMOSOME CONDENSATION"/>
    <property type="match status" value="1"/>
</dbReference>
<dbReference type="SUPFAM" id="SSF81296">
    <property type="entry name" value="E set domains"/>
    <property type="match status" value="1"/>
</dbReference>
<dbReference type="Proteomes" id="UP001632037">
    <property type="component" value="Unassembled WGS sequence"/>
</dbReference>
<evidence type="ECO:0000259" key="5">
    <source>
        <dbReference type="Pfam" id="PF01833"/>
    </source>
</evidence>
<name>A0ABD3F7I8_9STRA</name>
<feature type="domain" description="RCC1-like" evidence="6">
    <location>
        <begin position="86"/>
        <end position="431"/>
    </location>
</feature>
<dbReference type="PROSITE" id="PS50012">
    <property type="entry name" value="RCC1_3"/>
    <property type="match status" value="3"/>
</dbReference>
<keyword evidence="2" id="KW-0677">Repeat</keyword>
<dbReference type="Gene3D" id="2.60.40.10">
    <property type="entry name" value="Immunoglobulins"/>
    <property type="match status" value="1"/>
</dbReference>
<comment type="caution">
    <text evidence="7">The sequence shown here is derived from an EMBL/GenBank/DDBJ whole genome shotgun (WGS) entry which is preliminary data.</text>
</comment>
<dbReference type="CDD" id="cd00102">
    <property type="entry name" value="IPT"/>
    <property type="match status" value="1"/>
</dbReference>
<gene>
    <name evidence="7" type="ORF">V7S43_013405</name>
</gene>
<dbReference type="InterPro" id="IPR051553">
    <property type="entry name" value="Ran_GTPase-activating"/>
</dbReference>
<dbReference type="InterPro" id="IPR058923">
    <property type="entry name" value="RCC1-like_dom"/>
</dbReference>
<evidence type="ECO:0000256" key="2">
    <source>
        <dbReference type="ARBA" id="ARBA00022737"/>
    </source>
</evidence>
<accession>A0ABD3F7I8</accession>
<dbReference type="PANTHER" id="PTHR45982:SF1">
    <property type="entry name" value="REGULATOR OF CHROMOSOME CONDENSATION"/>
    <property type="match status" value="1"/>
</dbReference>
<keyword evidence="8" id="KW-1185">Reference proteome</keyword>
<dbReference type="InterPro" id="IPR009091">
    <property type="entry name" value="RCC1/BLIP-II"/>
</dbReference>
<dbReference type="SUPFAM" id="SSF50985">
    <property type="entry name" value="RCC1/BLIP-II"/>
    <property type="match status" value="1"/>
</dbReference>